<sequence length="69" mass="7573">MMVNLITSVGERLVRLVVPVADADAAAACYSQYSHCGQCQFWQNEIIYDRICNGVFQYRYGAGCGTCAA</sequence>
<organism evidence="1 2">
    <name type="scientific">Plantactinospora alkalitolerans</name>
    <dbReference type="NCBI Taxonomy" id="2789879"/>
    <lineage>
        <taxon>Bacteria</taxon>
        <taxon>Bacillati</taxon>
        <taxon>Actinomycetota</taxon>
        <taxon>Actinomycetes</taxon>
        <taxon>Micromonosporales</taxon>
        <taxon>Micromonosporaceae</taxon>
        <taxon>Plantactinospora</taxon>
    </lineage>
</organism>
<accession>A0ABS0GXM4</accession>
<gene>
    <name evidence="1" type="ORF">I0C86_18050</name>
</gene>
<evidence type="ECO:0000313" key="2">
    <source>
        <dbReference type="Proteomes" id="UP000638560"/>
    </source>
</evidence>
<comment type="caution">
    <text evidence="1">The sequence shown here is derived from an EMBL/GenBank/DDBJ whole genome shotgun (WGS) entry which is preliminary data.</text>
</comment>
<name>A0ABS0GXM4_9ACTN</name>
<dbReference type="Proteomes" id="UP000638560">
    <property type="component" value="Unassembled WGS sequence"/>
</dbReference>
<proteinExistence type="predicted"/>
<dbReference type="RefSeq" id="WP_196202413.1">
    <property type="nucleotide sequence ID" value="NZ_JADPUN010000172.1"/>
</dbReference>
<dbReference type="EMBL" id="JADPUN010000172">
    <property type="protein sequence ID" value="MBF9130846.1"/>
    <property type="molecule type" value="Genomic_DNA"/>
</dbReference>
<protein>
    <submittedName>
        <fullName evidence="1">Uncharacterized protein</fullName>
    </submittedName>
</protein>
<keyword evidence="2" id="KW-1185">Reference proteome</keyword>
<evidence type="ECO:0000313" key="1">
    <source>
        <dbReference type="EMBL" id="MBF9130846.1"/>
    </source>
</evidence>
<reference evidence="1 2" key="1">
    <citation type="submission" date="2020-11" db="EMBL/GenBank/DDBJ databases">
        <title>A novel isolate from a Black sea contaminated sediment with potential to produce alkanes: Plantactinospora alkalitolerans sp. nov.</title>
        <authorList>
            <person name="Carro L."/>
            <person name="Veyisoglu A."/>
            <person name="Guven K."/>
            <person name="Schumann P."/>
            <person name="Klenk H.-P."/>
            <person name="Sahin N."/>
        </authorList>
    </citation>
    <scope>NUCLEOTIDE SEQUENCE [LARGE SCALE GENOMIC DNA]</scope>
    <source>
        <strain evidence="1 2">S1510</strain>
    </source>
</reference>